<dbReference type="Gene3D" id="3.30.420.40">
    <property type="match status" value="3"/>
</dbReference>
<evidence type="ECO:0000256" key="1">
    <source>
        <dbReference type="ARBA" id="ARBA00009156"/>
    </source>
</evidence>
<dbReference type="OrthoDB" id="9782710at2"/>
<keyword evidence="2" id="KW-0859">Xylose metabolism</keyword>
<evidence type="ECO:0000313" key="8">
    <source>
        <dbReference type="Proteomes" id="UP000078252"/>
    </source>
</evidence>
<dbReference type="Proteomes" id="UP000078252">
    <property type="component" value="Unassembled WGS sequence"/>
</dbReference>
<evidence type="ECO:0000256" key="4">
    <source>
        <dbReference type="ARBA" id="ARBA00022777"/>
    </source>
</evidence>
<dbReference type="RefSeq" id="WP_058724191.1">
    <property type="nucleotide sequence ID" value="NZ_LDQC01000002.1"/>
</dbReference>
<sequence>MTRYLVGIDNGSQSSKVTVFDEHGGVVAEGRVQLRPNHTPAPGVVEHPDDDLWDSIAAACRLAMQAFPGDPSEIVGVGLCTIRFCRAVLRADGSLAQPVMSWMDARVGKPFVAEHDDVAYVTTSSGYVTHRLTGAFRDTAANYQGSWPIDTDTWRWSDDERAYADTGLQRSQLVELVDPGEVLGAVTAEAAAATGLPEGLPVVATSNDKAVEALGCGLRDPSTLLVSLGTYIAGMSVGARNITGARDFWTNFGSEPGRYLYESGGIRRGMWTVSWFRDLLGPDVAAAAEAAGERVEDRLNREAEQVPAGSDGLLTVLDWLAPTDAPYRKGSILGFDGRQGRAHVYRSILEGIAMTMRDRADAMGAELATRYERVVVSGGGSSSDLMMRVMADVFQLPTIRIVGDSAAGRGAAICAAVATGVHPTFDAAVQAMVVERDRSAPVTANAAVYDALRAVHADATAHTDALYRRTAAVVG</sequence>
<evidence type="ECO:0000259" key="6">
    <source>
        <dbReference type="Pfam" id="PF02782"/>
    </source>
</evidence>
<keyword evidence="3" id="KW-0808">Transferase</keyword>
<accession>A0A175S2J2</accession>
<name>A0A175S2J2_9MICO</name>
<proteinExistence type="inferred from homology"/>
<dbReference type="PIRSF" id="PIRSF000538">
    <property type="entry name" value="GlpK"/>
    <property type="match status" value="1"/>
</dbReference>
<organism evidence="7 8">
    <name type="scientific">Curtobacterium luteum</name>
    <dbReference type="NCBI Taxonomy" id="33881"/>
    <lineage>
        <taxon>Bacteria</taxon>
        <taxon>Bacillati</taxon>
        <taxon>Actinomycetota</taxon>
        <taxon>Actinomycetes</taxon>
        <taxon>Micrococcales</taxon>
        <taxon>Microbacteriaceae</taxon>
        <taxon>Curtobacterium</taxon>
    </lineage>
</organism>
<evidence type="ECO:0000259" key="5">
    <source>
        <dbReference type="Pfam" id="PF00370"/>
    </source>
</evidence>
<dbReference type="GO" id="GO:0042732">
    <property type="term" value="P:D-xylose metabolic process"/>
    <property type="evidence" value="ECO:0007669"/>
    <property type="project" value="UniProtKB-KW"/>
</dbReference>
<dbReference type="SUPFAM" id="SSF53067">
    <property type="entry name" value="Actin-like ATPase domain"/>
    <property type="match status" value="2"/>
</dbReference>
<dbReference type="InterPro" id="IPR000577">
    <property type="entry name" value="Carb_kinase_FGGY"/>
</dbReference>
<dbReference type="InterPro" id="IPR018485">
    <property type="entry name" value="FGGY_C"/>
</dbReference>
<keyword evidence="2" id="KW-0119">Carbohydrate metabolism</keyword>
<evidence type="ECO:0000256" key="3">
    <source>
        <dbReference type="ARBA" id="ARBA00022679"/>
    </source>
</evidence>
<dbReference type="Pfam" id="PF02782">
    <property type="entry name" value="FGGY_C"/>
    <property type="match status" value="1"/>
</dbReference>
<reference evidence="7 8" key="1">
    <citation type="journal article" date="2016" name="Front. Microbiol.">
        <title>Genomic Resource of Rice Seed Associated Bacteria.</title>
        <authorList>
            <person name="Midha S."/>
            <person name="Bansal K."/>
            <person name="Sharma S."/>
            <person name="Kumar N."/>
            <person name="Patil P.P."/>
            <person name="Chaudhry V."/>
            <person name="Patil P.B."/>
        </authorList>
    </citation>
    <scope>NUCLEOTIDE SEQUENCE [LARGE SCALE GENOMIC DNA]</scope>
    <source>
        <strain evidence="7 8">NS184</strain>
    </source>
</reference>
<dbReference type="Pfam" id="PF00370">
    <property type="entry name" value="FGGY_N"/>
    <property type="match status" value="2"/>
</dbReference>
<dbReference type="AlphaFoldDB" id="A0A175S2J2"/>
<comment type="caution">
    <text evidence="7">The sequence shown here is derived from an EMBL/GenBank/DDBJ whole genome shotgun (WGS) entry which is preliminary data.</text>
</comment>
<dbReference type="PANTHER" id="PTHR43095:SF5">
    <property type="entry name" value="XYLULOSE KINASE"/>
    <property type="match status" value="1"/>
</dbReference>
<dbReference type="InterPro" id="IPR018484">
    <property type="entry name" value="FGGY_N"/>
</dbReference>
<dbReference type="STRING" id="33881.NS184_00540"/>
<feature type="domain" description="Carbohydrate kinase FGGY N-terminal" evidence="5">
    <location>
        <begin position="4"/>
        <end position="106"/>
    </location>
</feature>
<comment type="similarity">
    <text evidence="1">Belongs to the FGGY kinase family.</text>
</comment>
<feature type="domain" description="Carbohydrate kinase FGGY N-terminal" evidence="5">
    <location>
        <begin position="118"/>
        <end position="215"/>
    </location>
</feature>
<keyword evidence="4 7" id="KW-0418">Kinase</keyword>
<dbReference type="EMBL" id="LDQC01000002">
    <property type="protein sequence ID" value="KTR11716.1"/>
    <property type="molecule type" value="Genomic_DNA"/>
</dbReference>
<dbReference type="PANTHER" id="PTHR43095">
    <property type="entry name" value="SUGAR KINASE"/>
    <property type="match status" value="1"/>
</dbReference>
<feature type="domain" description="Carbohydrate kinase FGGY C-terminal" evidence="6">
    <location>
        <begin position="226"/>
        <end position="418"/>
    </location>
</feature>
<protein>
    <submittedName>
        <fullName evidence="7">Sugar kinase</fullName>
    </submittedName>
</protein>
<evidence type="ECO:0000313" key="7">
    <source>
        <dbReference type="EMBL" id="KTR11716.1"/>
    </source>
</evidence>
<dbReference type="InterPro" id="IPR050406">
    <property type="entry name" value="FGGY_Carb_Kinase"/>
</dbReference>
<gene>
    <name evidence="7" type="ORF">NS184_00540</name>
</gene>
<dbReference type="PATRIC" id="fig|33881.3.peg.805"/>
<dbReference type="InterPro" id="IPR043129">
    <property type="entry name" value="ATPase_NBD"/>
</dbReference>
<evidence type="ECO:0000256" key="2">
    <source>
        <dbReference type="ARBA" id="ARBA00022629"/>
    </source>
</evidence>
<dbReference type="GO" id="GO:0016301">
    <property type="term" value="F:kinase activity"/>
    <property type="evidence" value="ECO:0007669"/>
    <property type="project" value="UniProtKB-KW"/>
</dbReference>
<dbReference type="CDD" id="cd07779">
    <property type="entry name" value="ASKHA_NBD_FGGY_YgcE-like"/>
    <property type="match status" value="1"/>
</dbReference>